<evidence type="ECO:0000256" key="2">
    <source>
        <dbReference type="SAM" id="Phobius"/>
    </source>
</evidence>
<evidence type="ECO:0000256" key="1">
    <source>
        <dbReference type="SAM" id="MobiDB-lite"/>
    </source>
</evidence>
<sequence>MPFGKQKTQEKSEPVERPQVPQEPLKTLFEWKAPSRAYKERDRQYFTTIFIIIFVLSLILVFIREFLLIGVIISLTFVYYVLSTVPPEEVEHKITTRGLSYAGTMYPWESLLSFFFAKKYDSEVLNINTKAKFPGRLFLIYKKDDGEKLQKLVAKYISEEETPSIGLLEKIQNRASQKLSLE</sequence>
<keyword evidence="2" id="KW-0812">Transmembrane</keyword>
<evidence type="ECO:0000313" key="4">
    <source>
        <dbReference type="Proteomes" id="UP000230340"/>
    </source>
</evidence>
<gene>
    <name evidence="3" type="ORF">COT49_01285</name>
</gene>
<evidence type="ECO:0000313" key="3">
    <source>
        <dbReference type="EMBL" id="PIS23241.1"/>
    </source>
</evidence>
<protein>
    <recommendedName>
        <fullName evidence="5">DUF5673 domain-containing protein</fullName>
    </recommendedName>
</protein>
<name>A0A2H0XEF6_UNCKA</name>
<keyword evidence="2" id="KW-0472">Membrane</keyword>
<keyword evidence="2" id="KW-1133">Transmembrane helix</keyword>
<dbReference type="AlphaFoldDB" id="A0A2H0XEF6"/>
<comment type="caution">
    <text evidence="3">The sequence shown here is derived from an EMBL/GenBank/DDBJ whole genome shotgun (WGS) entry which is preliminary data.</text>
</comment>
<evidence type="ECO:0008006" key="5">
    <source>
        <dbReference type="Google" id="ProtNLM"/>
    </source>
</evidence>
<reference evidence="4" key="1">
    <citation type="submission" date="2017-09" db="EMBL/GenBank/DDBJ databases">
        <title>Depth-based differentiation of microbial function through sediment-hosted aquifers and enrichment of novel symbionts in the deep terrestrial subsurface.</title>
        <authorList>
            <person name="Probst A.J."/>
            <person name="Ladd B."/>
            <person name="Jarett J.K."/>
            <person name="Geller-Mcgrath D.E."/>
            <person name="Sieber C.M.K."/>
            <person name="Emerson J.B."/>
            <person name="Anantharaman K."/>
            <person name="Thomas B.C."/>
            <person name="Malmstrom R."/>
            <person name="Stieglmeier M."/>
            <person name="Klingl A."/>
            <person name="Woyke T."/>
            <person name="Ryan C.M."/>
            <person name="Banfield J.F."/>
        </authorList>
    </citation>
    <scope>NUCLEOTIDE SEQUENCE [LARGE SCALE GENOMIC DNA]</scope>
</reference>
<accession>A0A2H0XEF6</accession>
<organism evidence="3 4">
    <name type="scientific">candidate division WWE3 bacterium CG08_land_8_20_14_0_20_40_13</name>
    <dbReference type="NCBI Taxonomy" id="1975084"/>
    <lineage>
        <taxon>Bacteria</taxon>
        <taxon>Katanobacteria</taxon>
    </lineage>
</organism>
<feature type="transmembrane region" description="Helical" evidence="2">
    <location>
        <begin position="69"/>
        <end position="87"/>
    </location>
</feature>
<dbReference type="Proteomes" id="UP000230340">
    <property type="component" value="Unassembled WGS sequence"/>
</dbReference>
<feature type="compositionally biased region" description="Basic and acidic residues" evidence="1">
    <location>
        <begin position="7"/>
        <end position="16"/>
    </location>
</feature>
<proteinExistence type="predicted"/>
<dbReference type="EMBL" id="PEYT01000008">
    <property type="protein sequence ID" value="PIS23241.1"/>
    <property type="molecule type" value="Genomic_DNA"/>
</dbReference>
<feature type="transmembrane region" description="Helical" evidence="2">
    <location>
        <begin position="45"/>
        <end position="63"/>
    </location>
</feature>
<feature type="region of interest" description="Disordered" evidence="1">
    <location>
        <begin position="1"/>
        <end position="20"/>
    </location>
</feature>